<name>A0A836KXE4_9TRYP</name>
<feature type="compositionally biased region" description="Basic residues" evidence="1">
    <location>
        <begin position="920"/>
        <end position="933"/>
    </location>
</feature>
<evidence type="ECO:0000313" key="2">
    <source>
        <dbReference type="EMBL" id="KAG5486440.1"/>
    </source>
</evidence>
<proteinExistence type="predicted"/>
<feature type="compositionally biased region" description="Polar residues" evidence="1">
    <location>
        <begin position="620"/>
        <end position="638"/>
    </location>
</feature>
<dbReference type="RefSeq" id="XP_067065506.1">
    <property type="nucleotide sequence ID" value="XM_067209263.1"/>
</dbReference>
<feature type="compositionally biased region" description="Basic and acidic residues" evidence="1">
    <location>
        <begin position="715"/>
        <end position="726"/>
    </location>
</feature>
<keyword evidence="3" id="KW-1185">Reference proteome</keyword>
<feature type="compositionally biased region" description="Low complexity" evidence="1">
    <location>
        <begin position="77"/>
        <end position="88"/>
    </location>
</feature>
<dbReference type="AlphaFoldDB" id="A0A836KXE4"/>
<feature type="compositionally biased region" description="Low complexity" evidence="1">
    <location>
        <begin position="1"/>
        <end position="20"/>
    </location>
</feature>
<evidence type="ECO:0000256" key="1">
    <source>
        <dbReference type="SAM" id="MobiDB-lite"/>
    </source>
</evidence>
<feature type="compositionally biased region" description="Basic and acidic residues" evidence="1">
    <location>
        <begin position="864"/>
        <end position="878"/>
    </location>
</feature>
<dbReference type="Proteomes" id="UP000674143">
    <property type="component" value="Chromosome 8"/>
</dbReference>
<dbReference type="KEGG" id="loi:92363197"/>
<feature type="region of interest" description="Disordered" evidence="1">
    <location>
        <begin position="687"/>
        <end position="886"/>
    </location>
</feature>
<feature type="region of interest" description="Disordered" evidence="1">
    <location>
        <begin position="905"/>
        <end position="959"/>
    </location>
</feature>
<feature type="region of interest" description="Disordered" evidence="1">
    <location>
        <begin position="604"/>
        <end position="653"/>
    </location>
</feature>
<evidence type="ECO:0000313" key="3">
    <source>
        <dbReference type="Proteomes" id="UP000674143"/>
    </source>
</evidence>
<feature type="region of interest" description="Disordered" evidence="1">
    <location>
        <begin position="39"/>
        <end position="58"/>
    </location>
</feature>
<comment type="caution">
    <text evidence="2">The sequence shown here is derived from an EMBL/GenBank/DDBJ whole genome shotgun (WGS) entry which is preliminary data.</text>
</comment>
<feature type="compositionally biased region" description="Polar residues" evidence="1">
    <location>
        <begin position="844"/>
        <end position="853"/>
    </location>
</feature>
<feature type="region of interest" description="Disordered" evidence="1">
    <location>
        <begin position="424"/>
        <end position="446"/>
    </location>
</feature>
<organism evidence="2 3">
    <name type="scientific">Leishmania orientalis</name>
    <dbReference type="NCBI Taxonomy" id="2249476"/>
    <lineage>
        <taxon>Eukaryota</taxon>
        <taxon>Discoba</taxon>
        <taxon>Euglenozoa</taxon>
        <taxon>Kinetoplastea</taxon>
        <taxon>Metakinetoplastina</taxon>
        <taxon>Trypanosomatida</taxon>
        <taxon>Trypanosomatidae</taxon>
        <taxon>Leishmaniinae</taxon>
        <taxon>Leishmania</taxon>
    </lineage>
</organism>
<protein>
    <submittedName>
        <fullName evidence="2">Uncharacterized protein</fullName>
    </submittedName>
</protein>
<sequence length="959" mass="99423">MSNETASDSTSGSSVTSLPSATPLPWLSQPHNEVLLAGHCKVPHPHPHGKVAGAGGGATSRQLRSVSFASTLSRSLTSSRSGALSTRALKTGSPSGRPPRQVKGTNAVASASCTKWANTSQSSPVSALSLPPAASVATSTTTAAEMWLTSTGQPSCSVDGRHRFSKKVIEPACMEATPEDKGAPFLNTSSKLLLPGSSCFTPLAPHDRPDEVATTTPLQGVTRPSPSATELMSVVEALMVDPDAPRPGRRRVNCRNKLVVRKGMHTDLASAARAPFCGIASSITPATSVHTQHGVPSKAASPAGAYVTAVPSSIVSLAPPGGAMLRLATPQSPLGGAELSGTPAPPLKARAAVARGLRTSVALSSHAAATATGSPPAAPGVPAPLSPLTPNAAYGSGCQQMELPLCFQGFPAYSRNPLELNISHSSHGRSSRELTPPRPASLWEESRRAESLASVHSTSDRTDAPYHFENFLDGATVSSVGEDDDLIRDALGSCDVSGDAFEDGATYEEMHGNNDECDGSSCGVFQRHRGLVAMGALPPAAAKSVLKLPQCPHLTSLQGQCDRHASITAPFTADELAMRSTTPELTPSSLVAWHVPMPRVHTTDRFSSASSYGCRGSGSTGRSAFARSTLTGPSQRVASQGVRPRPLPAPPHSGVTYSGCLLADGCGGTTESANSSPELPVFVSTLRSPFSSAPHSPGDGTGSRRLSTEVGEGEDATRFREREAPRPRCAHRRRCSDGGSSRSRSGRRSLHRPSSDALNAPISAHDRDSHTDRCPGAEGCARNAENGSDSSTGRGRGRGGHGDNGSDGRSGISSVDRKGGGHLSSAQGVRRVSRPSPLHLRSPTGRQLKSGTASVAAAEGGRVAGERAGDGRAADPPERVASTAPRLHTLREAVRFVPLATHGATAAAAANDREIGSRALHARRPPPPRRPQHGRQAQQPSTSRNRRPYHSVGDTAARH</sequence>
<gene>
    <name evidence="2" type="ORF">LSCM4_07368</name>
</gene>
<dbReference type="GeneID" id="92363197"/>
<feature type="compositionally biased region" description="Basic and acidic residues" evidence="1">
    <location>
        <begin position="764"/>
        <end position="775"/>
    </location>
</feature>
<reference evidence="2 3" key="1">
    <citation type="submission" date="2021-02" db="EMBL/GenBank/DDBJ databases">
        <title>Leishmania (Mundinia) orientalis Genome sequencing and assembly.</title>
        <authorList>
            <person name="Almutairi H."/>
            <person name="Gatherer D."/>
        </authorList>
    </citation>
    <scope>NUCLEOTIDE SEQUENCE [LARGE SCALE GENOMIC DNA]</scope>
    <source>
        <strain evidence="2">LSCM4</strain>
    </source>
</reference>
<dbReference type="EMBL" id="JAFHLR010000008">
    <property type="protein sequence ID" value="KAG5486440.1"/>
    <property type="molecule type" value="Genomic_DNA"/>
</dbReference>
<feature type="region of interest" description="Disordered" evidence="1">
    <location>
        <begin position="1"/>
        <end position="27"/>
    </location>
</feature>
<feature type="region of interest" description="Disordered" evidence="1">
    <location>
        <begin position="77"/>
        <end position="106"/>
    </location>
</feature>
<accession>A0A836KXE4</accession>